<accession>A0A2N1MA84</accession>
<evidence type="ECO:0000256" key="1">
    <source>
        <dbReference type="SAM" id="SignalP"/>
    </source>
</evidence>
<reference evidence="2 3" key="1">
    <citation type="submission" date="2016-04" db="EMBL/GenBank/DDBJ databases">
        <title>Genome analyses suggest a sexual origin of heterokaryosis in a supposedly ancient asexual fungus.</title>
        <authorList>
            <person name="Ropars J."/>
            <person name="Sedzielewska K."/>
            <person name="Noel J."/>
            <person name="Charron P."/>
            <person name="Farinelli L."/>
            <person name="Marton T."/>
            <person name="Kruger M."/>
            <person name="Pelin A."/>
            <person name="Brachmann A."/>
            <person name="Corradi N."/>
        </authorList>
    </citation>
    <scope>NUCLEOTIDE SEQUENCE [LARGE SCALE GENOMIC DNA]</scope>
    <source>
        <strain evidence="2 3">C2</strain>
    </source>
</reference>
<comment type="caution">
    <text evidence="2">The sequence shown here is derived from an EMBL/GenBank/DDBJ whole genome shotgun (WGS) entry which is preliminary data.</text>
</comment>
<proteinExistence type="predicted"/>
<dbReference type="Proteomes" id="UP000233469">
    <property type="component" value="Unassembled WGS sequence"/>
</dbReference>
<sequence length="86" mass="9958">MFQCSILHLTTILQCFIVYNVQFYNVHHFSTILQCSSNLLCHVHITNLDLQNLFPQDSNPNIVTGNSQTYSQNTIDLNDSFNFNNF</sequence>
<dbReference type="EMBL" id="LLXL01003529">
    <property type="protein sequence ID" value="PKK58550.1"/>
    <property type="molecule type" value="Genomic_DNA"/>
</dbReference>
<feature type="chain" id="PRO_5014618882" evidence="1">
    <location>
        <begin position="24"/>
        <end position="86"/>
    </location>
</feature>
<name>A0A2N1MA84_9GLOM</name>
<dbReference type="AlphaFoldDB" id="A0A2N1MA84"/>
<organism evidence="2 3">
    <name type="scientific">Rhizophagus irregularis</name>
    <dbReference type="NCBI Taxonomy" id="588596"/>
    <lineage>
        <taxon>Eukaryota</taxon>
        <taxon>Fungi</taxon>
        <taxon>Fungi incertae sedis</taxon>
        <taxon>Mucoromycota</taxon>
        <taxon>Glomeromycotina</taxon>
        <taxon>Glomeromycetes</taxon>
        <taxon>Glomerales</taxon>
        <taxon>Glomeraceae</taxon>
        <taxon>Rhizophagus</taxon>
    </lineage>
</organism>
<evidence type="ECO:0000313" key="3">
    <source>
        <dbReference type="Proteomes" id="UP000233469"/>
    </source>
</evidence>
<keyword evidence="1" id="KW-0732">Signal</keyword>
<evidence type="ECO:0000313" key="2">
    <source>
        <dbReference type="EMBL" id="PKK58550.1"/>
    </source>
</evidence>
<reference evidence="2 3" key="2">
    <citation type="submission" date="2017-10" db="EMBL/GenBank/DDBJ databases">
        <title>Extensive intraspecific genome diversity in a model arbuscular mycorrhizal fungus.</title>
        <authorList>
            <person name="Chen E.C.H."/>
            <person name="Morin E."/>
            <person name="Baudet D."/>
            <person name="Noel J."/>
            <person name="Ndikumana S."/>
            <person name="Charron P."/>
            <person name="St-Onge C."/>
            <person name="Giorgi J."/>
            <person name="Grigoriev I.V."/>
            <person name="Roux C."/>
            <person name="Martin F.M."/>
            <person name="Corradi N."/>
        </authorList>
    </citation>
    <scope>NUCLEOTIDE SEQUENCE [LARGE SCALE GENOMIC DNA]</scope>
    <source>
        <strain evidence="2 3">C2</strain>
    </source>
</reference>
<feature type="signal peptide" evidence="1">
    <location>
        <begin position="1"/>
        <end position="23"/>
    </location>
</feature>
<gene>
    <name evidence="2" type="ORF">RhiirC2_796126</name>
</gene>
<protein>
    <submittedName>
        <fullName evidence="2">Uncharacterized protein</fullName>
    </submittedName>
</protein>